<evidence type="ECO:0000313" key="5">
    <source>
        <dbReference type="Proteomes" id="UP001167871"/>
    </source>
</evidence>
<reference evidence="4" key="2">
    <citation type="submission" date="2024-05" db="EMBL/GenBank/DDBJ databases">
        <title>Identification and characterization of horizontal gene transfer across gut microbiota members of farm animals based on homology search.</title>
        <authorList>
            <person name="Schwarzerova J."/>
            <person name="Nykrynova M."/>
            <person name="Jureckova K."/>
            <person name="Cejkova D."/>
            <person name="Rychlik I."/>
        </authorList>
    </citation>
    <scope>NUCLEOTIDE SEQUENCE</scope>
    <source>
        <strain evidence="4">84_SSukc20</strain>
    </source>
</reference>
<feature type="region of interest" description="Disordered" evidence="1">
    <location>
        <begin position="49"/>
        <end position="84"/>
    </location>
</feature>
<protein>
    <submittedName>
        <fullName evidence="4">Fimbria major subunit</fullName>
    </submittedName>
</protein>
<dbReference type="EMBL" id="JAUEII010000032">
    <property type="protein sequence ID" value="MDN0050288.1"/>
    <property type="molecule type" value="Genomic_DNA"/>
</dbReference>
<sequence>MKKFKFYALAFAAIAFAGCSDDVIDGQGANGAQGDGTPAYLTISFSANSGNSSRSTADDANNNGDTDGSIEDSNHHNTGEEAESKIQTALVVVSPTTDGPGASGFAKVYSILGSDAQPTDDGFKIVDEQTGYYGNAQPIKITTGDYNVLVVINPTSALTSGANLTAGATDVDQVRDLYTTITTGQYAYTKIGDLENNYINAATSIGMGISKEGVVNTDAEKATFLMANKAEEPVTLTKENTPENPKEVTIDVERALSKITFREKAADEGTAANAYKVEVALNAPAIIAEGTISDGEEGTTYKLNEAEDAFGKTIYARYDEDGNFVAAYRAPKDDETAYQKLTAVATDKWDETTTDKEASYAVVDEDENGELSEAEKAAIEIHFNPDAVTEKEDWYVQVQGYALVNLSNSINYVRHTVTGSVEKPFGTVNKDNFLWTPNWNAKNSVNFVDTDADGIMEFPSDVDPSKWFYNTLQQVSDDSKTLTITADEIDWKNSTYYKSFTTLGTITNQTVTDVNSKAHTPTPDPAIGKLMSYCFENSTDVEHQTHGLSTGISFVARIYSDAACTKPIDKLYLYAGHNYTSLQQIAEAYGNNVPKEIEDLLAKEKPTKEDLEAAGVTEYNSNICYYYTTEIKHFDNGDDAVLGPMEFAIMRNNIYSLSVSSITQIGDPYVDPTPNIPNESEEAALDVQVNILPWIVRYNDIEF</sequence>
<gene>
    <name evidence="4" type="ORF">QVO10_13005</name>
</gene>
<dbReference type="Gene3D" id="2.60.40.3690">
    <property type="match status" value="1"/>
</dbReference>
<dbReference type="RefSeq" id="WP_301640518.1">
    <property type="nucleotide sequence ID" value="NZ_JAUEII010000032.1"/>
</dbReference>
<organism evidence="4 5">
    <name type="scientific">Bacteroides gallinaceum</name>
    <dbReference type="NCBI Taxonomy" id="1462571"/>
    <lineage>
        <taxon>Bacteria</taxon>
        <taxon>Pseudomonadati</taxon>
        <taxon>Bacteroidota</taxon>
        <taxon>Bacteroidia</taxon>
        <taxon>Bacteroidales</taxon>
        <taxon>Bacteroidaceae</taxon>
        <taxon>Bacteroides</taxon>
    </lineage>
</organism>
<dbReference type="Gene3D" id="2.60.40.2580">
    <property type="match status" value="1"/>
</dbReference>
<name>A0ABT7X886_9BACE</name>
<feature type="signal peptide" evidence="2">
    <location>
        <begin position="1"/>
        <end position="17"/>
    </location>
</feature>
<dbReference type="PROSITE" id="PS51257">
    <property type="entry name" value="PROKAR_LIPOPROTEIN"/>
    <property type="match status" value="1"/>
</dbReference>
<feature type="compositionally biased region" description="Basic and acidic residues" evidence="1">
    <location>
        <begin position="72"/>
        <end position="84"/>
    </location>
</feature>
<keyword evidence="2" id="KW-0732">Signal</keyword>
<evidence type="ECO:0000256" key="2">
    <source>
        <dbReference type="SAM" id="SignalP"/>
    </source>
</evidence>
<dbReference type="Proteomes" id="UP001167871">
    <property type="component" value="Unassembled WGS sequence"/>
</dbReference>
<dbReference type="Pfam" id="PF15495">
    <property type="entry name" value="Fimbrillin_C"/>
    <property type="match status" value="1"/>
</dbReference>
<keyword evidence="5" id="KW-1185">Reference proteome</keyword>
<feature type="domain" description="Minor fimbrium subunit Mfa1 C-terminal" evidence="3">
    <location>
        <begin position="618"/>
        <end position="700"/>
    </location>
</feature>
<evidence type="ECO:0000259" key="3">
    <source>
        <dbReference type="Pfam" id="PF15495"/>
    </source>
</evidence>
<feature type="chain" id="PRO_5046234066" evidence="2">
    <location>
        <begin position="18"/>
        <end position="703"/>
    </location>
</feature>
<proteinExistence type="predicted"/>
<dbReference type="InterPro" id="IPR029140">
    <property type="entry name" value="Mfa1_C"/>
</dbReference>
<accession>A0ABT7X886</accession>
<comment type="caution">
    <text evidence="4">The sequence shown here is derived from an EMBL/GenBank/DDBJ whole genome shotgun (WGS) entry which is preliminary data.</text>
</comment>
<reference evidence="4" key="1">
    <citation type="submission" date="2023-06" db="EMBL/GenBank/DDBJ databases">
        <authorList>
            <person name="Zeman M."/>
            <person name="Kubasova T."/>
            <person name="Jahodarova E."/>
            <person name="Nykrynova M."/>
            <person name="Rychlik I."/>
        </authorList>
    </citation>
    <scope>NUCLEOTIDE SEQUENCE</scope>
    <source>
        <strain evidence="4">84_SSukc20</strain>
    </source>
</reference>
<feature type="compositionally biased region" description="Low complexity" evidence="1">
    <location>
        <begin position="49"/>
        <end position="67"/>
    </location>
</feature>
<evidence type="ECO:0000256" key="1">
    <source>
        <dbReference type="SAM" id="MobiDB-lite"/>
    </source>
</evidence>
<evidence type="ECO:0000313" key="4">
    <source>
        <dbReference type="EMBL" id="MDN0050288.1"/>
    </source>
</evidence>